<comment type="caution">
    <text evidence="2">The sequence shown here is derived from an EMBL/GenBank/DDBJ whole genome shotgun (WGS) entry which is preliminary data.</text>
</comment>
<keyword evidence="1" id="KW-1133">Transmembrane helix</keyword>
<feature type="transmembrane region" description="Helical" evidence="1">
    <location>
        <begin position="29"/>
        <end position="46"/>
    </location>
</feature>
<keyword evidence="3" id="KW-1185">Reference proteome</keyword>
<dbReference type="Proteomes" id="UP000031419">
    <property type="component" value="Unassembled WGS sequence"/>
</dbReference>
<dbReference type="STRING" id="28042.GU90_15790"/>
<dbReference type="RefSeq" id="WP_029721737.1">
    <property type="nucleotide sequence ID" value="NZ_JNVU01000038.1"/>
</dbReference>
<protein>
    <recommendedName>
        <fullName evidence="4">DUF3099 domain-containing protein</fullName>
    </recommendedName>
</protein>
<keyword evidence="1" id="KW-0812">Transmembrane</keyword>
<dbReference type="EMBL" id="JNVU01000038">
    <property type="protein sequence ID" value="KEI43504.1"/>
    <property type="molecule type" value="Genomic_DNA"/>
</dbReference>
<dbReference type="Pfam" id="PF11298">
    <property type="entry name" value="DUF3099"/>
    <property type="match status" value="1"/>
</dbReference>
<evidence type="ECO:0000256" key="1">
    <source>
        <dbReference type="SAM" id="Phobius"/>
    </source>
</evidence>
<reference evidence="2 3" key="1">
    <citation type="submission" date="2014-06" db="EMBL/GenBank/DDBJ databases">
        <title>Saccharopolyspora rectivirgula DSM-43113 Genome sequencing.</title>
        <authorList>
            <person name="Barrera C."/>
            <person name="Millon L."/>
            <person name="Rognon B."/>
            <person name="Zaugg C."/>
            <person name="Monod M."/>
        </authorList>
    </citation>
    <scope>NUCLEOTIDE SEQUENCE [LARGE SCALE GENOMIC DNA]</scope>
    <source>
        <strain evidence="2 3">DSM 43113</strain>
    </source>
</reference>
<evidence type="ECO:0000313" key="3">
    <source>
        <dbReference type="Proteomes" id="UP000031419"/>
    </source>
</evidence>
<sequence>MRSARRDHPVVITDAAPSFDDDQRHRKRIYAALMVLHLVGFVAAGLLANVWWLALVIIALTGALPWIAVVIANDRGRTDRSAPRYHAGRRQLPPPR</sequence>
<feature type="transmembrane region" description="Helical" evidence="1">
    <location>
        <begin position="52"/>
        <end position="72"/>
    </location>
</feature>
<organism evidence="2 3">
    <name type="scientific">Saccharopolyspora rectivirgula</name>
    <dbReference type="NCBI Taxonomy" id="28042"/>
    <lineage>
        <taxon>Bacteria</taxon>
        <taxon>Bacillati</taxon>
        <taxon>Actinomycetota</taxon>
        <taxon>Actinomycetes</taxon>
        <taxon>Pseudonocardiales</taxon>
        <taxon>Pseudonocardiaceae</taxon>
        <taxon>Saccharopolyspora</taxon>
    </lineage>
</organism>
<name>A0A073B751_9PSEU</name>
<dbReference type="AlphaFoldDB" id="A0A073B751"/>
<evidence type="ECO:0000313" key="2">
    <source>
        <dbReference type="EMBL" id="KEI43504.1"/>
    </source>
</evidence>
<dbReference type="InterPro" id="IPR021449">
    <property type="entry name" value="DUF3099"/>
</dbReference>
<evidence type="ECO:0008006" key="4">
    <source>
        <dbReference type="Google" id="ProtNLM"/>
    </source>
</evidence>
<gene>
    <name evidence="2" type="ORF">GU90_15790</name>
</gene>
<keyword evidence="1" id="KW-0472">Membrane</keyword>
<dbReference type="OrthoDB" id="3579712at2"/>
<accession>A0A073B751</accession>
<dbReference type="eggNOG" id="ENOG5032983">
    <property type="taxonomic scope" value="Bacteria"/>
</dbReference>
<proteinExistence type="predicted"/>